<accession>A0A135SE70</accession>
<sequence>MLGIKGHREAAACLTIHKRQSKVTIMKGSKVDYSRLWQSHIEAHPFVVESKWWSKKDDSSTKVCGCSATPGPVPIAGRDTSQKSIRPTFGVLPVRPGSTCESCPYSPRNAVAEFSAHHTTEWARVALREIGNGQGLSIDIPVTHGVLRRGGGEPPPLRFWKVQWLLLDAQGGRNNMSEGNFASTSTLAFKLTTNIFLFFSNFISVLDLISIAPKPTTPPSPSLPSVPNRLQPHLNYAHPSQALLNLFTIELHLFVAFENLPGSFRADYYLLQAATMQSEGNSAADLPVAPSMDRSGRAAERHGLPDIQRNEYLIQHYIAELESYVKAQQMVSGETSLIIQALATVITNLHNIKRKAVITAKDVEHVIAAVKDAMSAANIRSKATGVKEAEAKAKIRAETEDEGRRCKSASTNIPAAAAFLHIVDTLDIAYYELGKALQASQLRSYRALERENARLQFNLAAQEDTIAGLEQEIAELKQSKDSSSEGTLINLLD</sequence>
<feature type="coiled-coil region" evidence="1">
    <location>
        <begin position="445"/>
        <end position="486"/>
    </location>
</feature>
<dbReference type="EMBL" id="JEMN01001533">
    <property type="protein sequence ID" value="KXH34210.1"/>
    <property type="molecule type" value="Genomic_DNA"/>
</dbReference>
<dbReference type="AlphaFoldDB" id="A0A135SE70"/>
<protein>
    <submittedName>
        <fullName evidence="2">Uncharacterized protein</fullName>
    </submittedName>
</protein>
<dbReference type="Proteomes" id="UP000070054">
    <property type="component" value="Unassembled WGS sequence"/>
</dbReference>
<keyword evidence="3" id="KW-1185">Reference proteome</keyword>
<keyword evidence="1" id="KW-0175">Coiled coil</keyword>
<evidence type="ECO:0000313" key="2">
    <source>
        <dbReference type="EMBL" id="KXH34210.1"/>
    </source>
</evidence>
<evidence type="ECO:0000256" key="1">
    <source>
        <dbReference type="SAM" id="Coils"/>
    </source>
</evidence>
<proteinExistence type="predicted"/>
<organism evidence="2 3">
    <name type="scientific">Colletotrichum nymphaeae SA-01</name>
    <dbReference type="NCBI Taxonomy" id="1460502"/>
    <lineage>
        <taxon>Eukaryota</taxon>
        <taxon>Fungi</taxon>
        <taxon>Dikarya</taxon>
        <taxon>Ascomycota</taxon>
        <taxon>Pezizomycotina</taxon>
        <taxon>Sordariomycetes</taxon>
        <taxon>Hypocreomycetidae</taxon>
        <taxon>Glomerellales</taxon>
        <taxon>Glomerellaceae</taxon>
        <taxon>Colletotrichum</taxon>
        <taxon>Colletotrichum acutatum species complex</taxon>
    </lineage>
</organism>
<name>A0A135SE70_9PEZI</name>
<reference evidence="2 3" key="1">
    <citation type="submission" date="2014-02" db="EMBL/GenBank/DDBJ databases">
        <title>The genome sequence of Colletotrichum nymphaeae SA-01.</title>
        <authorList>
            <person name="Baroncelli R."/>
            <person name="Thon M.R."/>
        </authorList>
    </citation>
    <scope>NUCLEOTIDE SEQUENCE [LARGE SCALE GENOMIC DNA]</scope>
    <source>
        <strain evidence="2 3">SA-01</strain>
    </source>
</reference>
<comment type="caution">
    <text evidence="2">The sequence shown here is derived from an EMBL/GenBank/DDBJ whole genome shotgun (WGS) entry which is preliminary data.</text>
</comment>
<dbReference type="OrthoDB" id="4849851at2759"/>
<gene>
    <name evidence="2" type="ORF">CNYM01_07561</name>
</gene>
<evidence type="ECO:0000313" key="3">
    <source>
        <dbReference type="Proteomes" id="UP000070054"/>
    </source>
</evidence>